<feature type="transmembrane region" description="Helical" evidence="5">
    <location>
        <begin position="108"/>
        <end position="131"/>
    </location>
</feature>
<feature type="region of interest" description="Disordered" evidence="4">
    <location>
        <begin position="264"/>
        <end position="380"/>
    </location>
</feature>
<dbReference type="PANTHER" id="PTHR23192:SF85">
    <property type="entry name" value="GLIOMEDIN"/>
    <property type="match status" value="1"/>
</dbReference>
<feature type="compositionally biased region" description="Gly residues" evidence="4">
    <location>
        <begin position="362"/>
        <end position="373"/>
    </location>
</feature>
<feature type="domain" description="Olfactomedin-like" evidence="6">
    <location>
        <begin position="427"/>
        <end position="688"/>
    </location>
</feature>
<dbReference type="AlphaFoldDB" id="A0AAV4AJ31"/>
<keyword evidence="5" id="KW-0812">Transmembrane</keyword>
<feature type="region of interest" description="Disordered" evidence="4">
    <location>
        <begin position="204"/>
        <end position="232"/>
    </location>
</feature>
<dbReference type="Proteomes" id="UP000735302">
    <property type="component" value="Unassembled WGS sequence"/>
</dbReference>
<dbReference type="PANTHER" id="PTHR23192">
    <property type="entry name" value="OLFACTOMEDIN-RELATED"/>
    <property type="match status" value="1"/>
</dbReference>
<comment type="subcellular location">
    <subcellularLocation>
        <location evidence="1">Secreted</location>
    </subcellularLocation>
</comment>
<proteinExistence type="predicted"/>
<dbReference type="EMBL" id="BLXT01003909">
    <property type="protein sequence ID" value="GFO07729.1"/>
    <property type="molecule type" value="Genomic_DNA"/>
</dbReference>
<evidence type="ECO:0000256" key="1">
    <source>
        <dbReference type="ARBA" id="ARBA00004613"/>
    </source>
</evidence>
<comment type="caution">
    <text evidence="3">Lacks conserved residue(s) required for the propagation of feature annotation.</text>
</comment>
<feature type="region of interest" description="Disordered" evidence="4">
    <location>
        <begin position="1"/>
        <end position="44"/>
    </location>
</feature>
<dbReference type="GO" id="GO:0007165">
    <property type="term" value="P:signal transduction"/>
    <property type="evidence" value="ECO:0007669"/>
    <property type="project" value="TreeGrafter"/>
</dbReference>
<feature type="compositionally biased region" description="Basic and acidic residues" evidence="4">
    <location>
        <begin position="318"/>
        <end position="331"/>
    </location>
</feature>
<evidence type="ECO:0000256" key="4">
    <source>
        <dbReference type="SAM" id="MobiDB-lite"/>
    </source>
</evidence>
<feature type="compositionally biased region" description="Basic and acidic residues" evidence="4">
    <location>
        <begin position="204"/>
        <end position="213"/>
    </location>
</feature>
<dbReference type="PROSITE" id="PS51132">
    <property type="entry name" value="OLF"/>
    <property type="match status" value="1"/>
</dbReference>
<dbReference type="InterPro" id="IPR003112">
    <property type="entry name" value="Olfac-like_dom"/>
</dbReference>
<evidence type="ECO:0000256" key="5">
    <source>
        <dbReference type="SAM" id="Phobius"/>
    </source>
</evidence>
<organism evidence="7 8">
    <name type="scientific">Plakobranchus ocellatus</name>
    <dbReference type="NCBI Taxonomy" id="259542"/>
    <lineage>
        <taxon>Eukaryota</taxon>
        <taxon>Metazoa</taxon>
        <taxon>Spiralia</taxon>
        <taxon>Lophotrochozoa</taxon>
        <taxon>Mollusca</taxon>
        <taxon>Gastropoda</taxon>
        <taxon>Heterobranchia</taxon>
        <taxon>Euthyneura</taxon>
        <taxon>Panpulmonata</taxon>
        <taxon>Sacoglossa</taxon>
        <taxon>Placobranchoidea</taxon>
        <taxon>Plakobranchidae</taxon>
        <taxon>Plakobranchus</taxon>
    </lineage>
</organism>
<keyword evidence="5" id="KW-1133">Transmembrane helix</keyword>
<gene>
    <name evidence="7" type="ORF">PoB_003423400</name>
</gene>
<feature type="compositionally biased region" description="Low complexity" evidence="4">
    <location>
        <begin position="9"/>
        <end position="21"/>
    </location>
</feature>
<evidence type="ECO:0000256" key="3">
    <source>
        <dbReference type="PROSITE-ProRule" id="PRU00446"/>
    </source>
</evidence>
<dbReference type="GO" id="GO:0005615">
    <property type="term" value="C:extracellular space"/>
    <property type="evidence" value="ECO:0007669"/>
    <property type="project" value="TreeGrafter"/>
</dbReference>
<name>A0AAV4AJ31_9GAST</name>
<dbReference type="Pfam" id="PF02191">
    <property type="entry name" value="OLF"/>
    <property type="match status" value="1"/>
</dbReference>
<comment type="caution">
    <text evidence="7">The sequence shown here is derived from an EMBL/GenBank/DDBJ whole genome shotgun (WGS) entry which is preliminary data.</text>
</comment>
<evidence type="ECO:0000259" key="6">
    <source>
        <dbReference type="PROSITE" id="PS51132"/>
    </source>
</evidence>
<keyword evidence="5" id="KW-0472">Membrane</keyword>
<dbReference type="SMART" id="SM00284">
    <property type="entry name" value="OLF"/>
    <property type="match status" value="1"/>
</dbReference>
<keyword evidence="8" id="KW-1185">Reference proteome</keyword>
<reference evidence="7 8" key="1">
    <citation type="journal article" date="2021" name="Elife">
        <title>Chloroplast acquisition without the gene transfer in kleptoplastic sea slugs, Plakobranchus ocellatus.</title>
        <authorList>
            <person name="Maeda T."/>
            <person name="Takahashi S."/>
            <person name="Yoshida T."/>
            <person name="Shimamura S."/>
            <person name="Takaki Y."/>
            <person name="Nagai Y."/>
            <person name="Toyoda A."/>
            <person name="Suzuki Y."/>
            <person name="Arimoto A."/>
            <person name="Ishii H."/>
            <person name="Satoh N."/>
            <person name="Nishiyama T."/>
            <person name="Hasebe M."/>
            <person name="Maruyama T."/>
            <person name="Minagawa J."/>
            <person name="Obokata J."/>
            <person name="Shigenobu S."/>
        </authorList>
    </citation>
    <scope>NUCLEOTIDE SEQUENCE [LARGE SCALE GENOMIC DNA]</scope>
</reference>
<feature type="compositionally biased region" description="Low complexity" evidence="4">
    <location>
        <begin position="333"/>
        <end position="346"/>
    </location>
</feature>
<evidence type="ECO:0000313" key="8">
    <source>
        <dbReference type="Proteomes" id="UP000735302"/>
    </source>
</evidence>
<dbReference type="InterPro" id="IPR050605">
    <property type="entry name" value="Olfactomedin-like_domain"/>
</dbReference>
<keyword evidence="2" id="KW-0964">Secreted</keyword>
<accession>A0AAV4AJ31</accession>
<feature type="compositionally biased region" description="Basic and acidic residues" evidence="4">
    <location>
        <begin position="352"/>
        <end position="361"/>
    </location>
</feature>
<protein>
    <submittedName>
        <fullName evidence="7">Gliomedin</fullName>
    </submittedName>
</protein>
<evidence type="ECO:0000313" key="7">
    <source>
        <dbReference type="EMBL" id="GFO07729.1"/>
    </source>
</evidence>
<evidence type="ECO:0000256" key="2">
    <source>
        <dbReference type="ARBA" id="ARBA00022525"/>
    </source>
</evidence>
<sequence length="688" mass="74543">MDDEDKISRTGSGHSSHNSTHYPHHDCRSQQESHFAGRQKSADIDTNILTKKNHEVEKNECFDGLKDTSKLLPSDSPAFSCSSYSTSDAIRHHHTTQTPAQLHSHIKFLYGLLVGMAAIFVCSGVVCILQFRELRRDLDTMNDVILNNNIRPQGEGRRFNTANAGKFSDASDLANALSSSRATGLSPSQVDRIRFFEAVSGEAESRNDEESWEGKANTQKSRKARASGVSKDSSGEWAWMSTFVRVPINVLQAYCQQAKIYCKAHGPKGSPGAKGDKGEKGETITATGVSARGPPGLKGERGAPGIPGPKGTPGRDGAYGREGKTGPRGEKGNQGTVGPPGVQGPKGLTGRPGEKGDRGDKGLPGYGGRGPKGAKGSPGSMGFQGIKGSKGEAGFCEVYQCVEIEQPTEAPTEASTIAPTLPPRTRDCSINIIGKPVFMGQRQALGGSWMLDSAVPTGKNNPGKVWATYGTEGSLLWEYPTLDQFRASRGGMAKNLEGNPFIGSGHKVHNGFFYYLSNKESKIARFELARNQVRVTRTLPDLADMSSPALRDKALLYSSKSSFVDFHVDSNGLWAIYIRNSTNKVVASFLDLETLEVKATVTLDDLKPRSKGGAFIACGKLYTIRHHNRLRSHIDGVYDLWQGGKLTPKQIAFSNPYGQNAMVSYNFRLELILAWDGGRQLSYPLLLK</sequence>